<feature type="region of interest" description="Disordered" evidence="1">
    <location>
        <begin position="23"/>
        <end position="73"/>
    </location>
</feature>
<reference evidence="2" key="2">
    <citation type="submission" date="2015-06" db="UniProtKB">
        <authorList>
            <consortium name="EnsemblPlants"/>
        </authorList>
    </citation>
    <scope>IDENTIFICATION</scope>
    <source>
        <strain evidence="2">DM1-3 516 R44</strain>
    </source>
</reference>
<evidence type="ECO:0000313" key="3">
    <source>
        <dbReference type="Proteomes" id="UP000011115"/>
    </source>
</evidence>
<feature type="compositionally biased region" description="Polar residues" evidence="1">
    <location>
        <begin position="23"/>
        <end position="35"/>
    </location>
</feature>
<sequence length="73" mass="7924">MNVKEYALKFTQFSKYAPTMVANSRFSGQGSSNDPTLKFNKERMSNPKPQGGGGSGSSILDFQSVARSTRENG</sequence>
<dbReference type="EnsemblPlants" id="PGSC0003DMT400093920">
    <property type="protein sequence ID" value="PGSC0003DMT400093920"/>
    <property type="gene ID" value="PGSC0003DMG400043491"/>
</dbReference>
<reference evidence="3" key="1">
    <citation type="journal article" date="2011" name="Nature">
        <title>Genome sequence and analysis of the tuber crop potato.</title>
        <authorList>
            <consortium name="The Potato Genome Sequencing Consortium"/>
        </authorList>
    </citation>
    <scope>NUCLEOTIDE SEQUENCE [LARGE SCALE GENOMIC DNA]</scope>
    <source>
        <strain evidence="3">cv. DM1-3 516 R44</strain>
    </source>
</reference>
<proteinExistence type="predicted"/>
<name>M1DT04_SOLTU</name>
<dbReference type="HOGENOM" id="CLU_2709637_0_0_1"/>
<dbReference type="InParanoid" id="M1DT04"/>
<dbReference type="AlphaFoldDB" id="M1DT04"/>
<organism evidence="2 3">
    <name type="scientific">Solanum tuberosum</name>
    <name type="common">Potato</name>
    <dbReference type="NCBI Taxonomy" id="4113"/>
    <lineage>
        <taxon>Eukaryota</taxon>
        <taxon>Viridiplantae</taxon>
        <taxon>Streptophyta</taxon>
        <taxon>Embryophyta</taxon>
        <taxon>Tracheophyta</taxon>
        <taxon>Spermatophyta</taxon>
        <taxon>Magnoliopsida</taxon>
        <taxon>eudicotyledons</taxon>
        <taxon>Gunneridae</taxon>
        <taxon>Pentapetalae</taxon>
        <taxon>asterids</taxon>
        <taxon>lamiids</taxon>
        <taxon>Solanales</taxon>
        <taxon>Solanaceae</taxon>
        <taxon>Solanoideae</taxon>
        <taxon>Solaneae</taxon>
        <taxon>Solanum</taxon>
    </lineage>
</organism>
<evidence type="ECO:0000313" key="2">
    <source>
        <dbReference type="EnsemblPlants" id="PGSC0003DMT400093920"/>
    </source>
</evidence>
<accession>M1DT04</accession>
<dbReference type="Gramene" id="PGSC0003DMT400093920">
    <property type="protein sequence ID" value="PGSC0003DMT400093920"/>
    <property type="gene ID" value="PGSC0003DMG400043491"/>
</dbReference>
<protein>
    <submittedName>
        <fullName evidence="2">Gag-pol polyprotein</fullName>
    </submittedName>
</protein>
<dbReference type="Proteomes" id="UP000011115">
    <property type="component" value="Unassembled WGS sequence"/>
</dbReference>
<keyword evidence="3" id="KW-1185">Reference proteome</keyword>
<evidence type="ECO:0000256" key="1">
    <source>
        <dbReference type="SAM" id="MobiDB-lite"/>
    </source>
</evidence>
<dbReference type="PaxDb" id="4113-PGSC0003DMT400093920"/>